<dbReference type="GO" id="GO:0005509">
    <property type="term" value="F:calcium ion binding"/>
    <property type="evidence" value="ECO:0007669"/>
    <property type="project" value="InterPro"/>
</dbReference>
<dbReference type="PROSITE" id="PS50222">
    <property type="entry name" value="EF_HAND_2"/>
    <property type="match status" value="1"/>
</dbReference>
<reference evidence="4" key="1">
    <citation type="submission" date="2020-11" db="EMBL/GenBank/DDBJ databases">
        <authorList>
            <person name="Tran Van P."/>
        </authorList>
    </citation>
    <scope>NUCLEOTIDE SEQUENCE</scope>
</reference>
<keyword evidence="2" id="KW-0106">Calcium</keyword>
<dbReference type="InterPro" id="IPR050230">
    <property type="entry name" value="CALM/Myosin/TropC-like"/>
</dbReference>
<dbReference type="SUPFAM" id="SSF47473">
    <property type="entry name" value="EF-hand"/>
    <property type="match status" value="1"/>
</dbReference>
<dbReference type="Pfam" id="PF13499">
    <property type="entry name" value="EF-hand_7"/>
    <property type="match status" value="1"/>
</dbReference>
<evidence type="ECO:0000313" key="4">
    <source>
        <dbReference type="EMBL" id="CAD7258072.1"/>
    </source>
</evidence>
<accession>A0A7R9FXG8</accession>
<dbReference type="CDD" id="cd00051">
    <property type="entry name" value="EFh"/>
    <property type="match status" value="1"/>
</dbReference>
<dbReference type="EMBL" id="OC000687">
    <property type="protein sequence ID" value="CAD7258072.1"/>
    <property type="molecule type" value="Genomic_DNA"/>
</dbReference>
<proteinExistence type="predicted"/>
<feature type="domain" description="EF-hand" evidence="3">
    <location>
        <begin position="98"/>
        <end position="130"/>
    </location>
</feature>
<dbReference type="GO" id="GO:0016460">
    <property type="term" value="C:myosin II complex"/>
    <property type="evidence" value="ECO:0007669"/>
    <property type="project" value="TreeGrafter"/>
</dbReference>
<dbReference type="PROSITE" id="PS00018">
    <property type="entry name" value="EF_HAND_1"/>
    <property type="match status" value="1"/>
</dbReference>
<name>A0A7R9FXG8_TIMSH</name>
<organism evidence="4">
    <name type="scientific">Timema shepardi</name>
    <name type="common">Walking stick</name>
    <dbReference type="NCBI Taxonomy" id="629360"/>
    <lineage>
        <taxon>Eukaryota</taxon>
        <taxon>Metazoa</taxon>
        <taxon>Ecdysozoa</taxon>
        <taxon>Arthropoda</taxon>
        <taxon>Hexapoda</taxon>
        <taxon>Insecta</taxon>
        <taxon>Pterygota</taxon>
        <taxon>Neoptera</taxon>
        <taxon>Polyneoptera</taxon>
        <taxon>Phasmatodea</taxon>
        <taxon>Timematodea</taxon>
        <taxon>Timematoidea</taxon>
        <taxon>Timematidae</taxon>
        <taxon>Timema</taxon>
    </lineage>
</organism>
<dbReference type="InterPro" id="IPR002048">
    <property type="entry name" value="EF_hand_dom"/>
</dbReference>
<dbReference type="InterPro" id="IPR018247">
    <property type="entry name" value="EF_Hand_1_Ca_BS"/>
</dbReference>
<dbReference type="Gene3D" id="1.10.238.10">
    <property type="entry name" value="EF-hand"/>
    <property type="match status" value="1"/>
</dbReference>
<dbReference type="FunFam" id="1.10.238.10:FF:000003">
    <property type="entry name" value="Calmodulin A"/>
    <property type="match status" value="1"/>
</dbReference>
<sequence length="130" mass="14711">MTREVCNENDALDRSATKVENDKLDFASFCRVAQHFLDEDDEVMQKELKVAFRLYDKEVSSTGNLKALTKRLCLLILGNGYIPTSSLREILMALDDQLTPDQLDEMIAEIDTDGSGTVDFDEFMEMMTGD</sequence>
<dbReference type="SMART" id="SM00054">
    <property type="entry name" value="EFh"/>
    <property type="match status" value="1"/>
</dbReference>
<protein>
    <recommendedName>
        <fullName evidence="3">EF-hand domain-containing protein</fullName>
    </recommendedName>
</protein>
<evidence type="ECO:0000259" key="3">
    <source>
        <dbReference type="PROSITE" id="PS50222"/>
    </source>
</evidence>
<dbReference type="InterPro" id="IPR011992">
    <property type="entry name" value="EF-hand-dom_pair"/>
</dbReference>
<dbReference type="PANTHER" id="PTHR23048:SF0">
    <property type="entry name" value="CALMODULIN LIKE 3"/>
    <property type="match status" value="1"/>
</dbReference>
<evidence type="ECO:0000256" key="2">
    <source>
        <dbReference type="ARBA" id="ARBA00022837"/>
    </source>
</evidence>
<dbReference type="PANTHER" id="PTHR23048">
    <property type="entry name" value="MYOSIN LIGHT CHAIN 1, 3"/>
    <property type="match status" value="1"/>
</dbReference>
<keyword evidence="1" id="KW-0677">Repeat</keyword>
<dbReference type="AlphaFoldDB" id="A0A7R9FXG8"/>
<gene>
    <name evidence="4" type="ORF">TSIB3V08_LOCUS2314</name>
</gene>
<evidence type="ECO:0000256" key="1">
    <source>
        <dbReference type="ARBA" id="ARBA00022737"/>
    </source>
</evidence>